<dbReference type="PROSITE" id="PS51294">
    <property type="entry name" value="HTH_MYB"/>
    <property type="match status" value="1"/>
</dbReference>
<dbReference type="InterPro" id="IPR017930">
    <property type="entry name" value="Myb_dom"/>
</dbReference>
<dbReference type="RefSeq" id="XP_016604825.1">
    <property type="nucleotide sequence ID" value="XM_016756144.1"/>
</dbReference>
<dbReference type="InParanoid" id="A0A0L0H5K0"/>
<accession>A0A0L0H5K0</accession>
<dbReference type="Pfam" id="PF13921">
    <property type="entry name" value="Myb_DNA-bind_6"/>
    <property type="match status" value="1"/>
</dbReference>
<evidence type="ECO:0000313" key="4">
    <source>
        <dbReference type="EMBL" id="KNC96785.1"/>
    </source>
</evidence>
<feature type="domain" description="Myb-like" evidence="2">
    <location>
        <begin position="59"/>
        <end position="107"/>
    </location>
</feature>
<protein>
    <submittedName>
        <fullName evidence="4">Uncharacterized protein</fullName>
    </submittedName>
</protein>
<name>A0A0L0H5K0_SPIPD</name>
<dbReference type="InterPro" id="IPR009057">
    <property type="entry name" value="Homeodomain-like_sf"/>
</dbReference>
<dbReference type="Proteomes" id="UP000053201">
    <property type="component" value="Unassembled WGS sequence"/>
</dbReference>
<dbReference type="OrthoDB" id="10314699at2759"/>
<organism evidence="4 5">
    <name type="scientific">Spizellomyces punctatus (strain DAOM BR117)</name>
    <dbReference type="NCBI Taxonomy" id="645134"/>
    <lineage>
        <taxon>Eukaryota</taxon>
        <taxon>Fungi</taxon>
        <taxon>Fungi incertae sedis</taxon>
        <taxon>Chytridiomycota</taxon>
        <taxon>Chytridiomycota incertae sedis</taxon>
        <taxon>Chytridiomycetes</taxon>
        <taxon>Spizellomycetales</taxon>
        <taxon>Spizellomycetaceae</taxon>
        <taxon>Spizellomyces</taxon>
    </lineage>
</organism>
<evidence type="ECO:0000256" key="1">
    <source>
        <dbReference type="SAM" id="MobiDB-lite"/>
    </source>
</evidence>
<keyword evidence="5" id="KW-1185">Reference proteome</keyword>
<gene>
    <name evidence="4" type="ORF">SPPG_07991</name>
</gene>
<dbReference type="InterPro" id="IPR001005">
    <property type="entry name" value="SANT/Myb"/>
</dbReference>
<dbReference type="SMART" id="SM00717">
    <property type="entry name" value="SANT"/>
    <property type="match status" value="1"/>
</dbReference>
<dbReference type="AlphaFoldDB" id="A0A0L0H5K0"/>
<evidence type="ECO:0000259" key="2">
    <source>
        <dbReference type="PROSITE" id="PS50090"/>
    </source>
</evidence>
<sequence>MTIANGGKRKRQKGSHSNTPNVYILSTQCRDWVICAPAACLSGERQQAPQSQEINKVKRWTEEKREFLRSLVRKHGERGKWNEITAEFNQVFGHSRSQLFDYWRKVLKRQPVTTMDEDLDVPVGTNNQVGQEDDDVQEDGEVEEYEE</sequence>
<feature type="compositionally biased region" description="Acidic residues" evidence="1">
    <location>
        <begin position="131"/>
        <end position="147"/>
    </location>
</feature>
<feature type="region of interest" description="Disordered" evidence="1">
    <location>
        <begin position="114"/>
        <end position="147"/>
    </location>
</feature>
<feature type="region of interest" description="Disordered" evidence="1">
    <location>
        <begin position="1"/>
        <end position="20"/>
    </location>
</feature>
<dbReference type="SUPFAM" id="SSF46689">
    <property type="entry name" value="Homeodomain-like"/>
    <property type="match status" value="1"/>
</dbReference>
<dbReference type="GeneID" id="27691173"/>
<evidence type="ECO:0000259" key="3">
    <source>
        <dbReference type="PROSITE" id="PS51294"/>
    </source>
</evidence>
<feature type="domain" description="HTH myb-type" evidence="3">
    <location>
        <begin position="59"/>
        <end position="111"/>
    </location>
</feature>
<reference evidence="4 5" key="1">
    <citation type="submission" date="2009-08" db="EMBL/GenBank/DDBJ databases">
        <title>The Genome Sequence of Spizellomyces punctatus strain DAOM BR117.</title>
        <authorList>
            <consortium name="The Broad Institute Genome Sequencing Platform"/>
            <person name="Russ C."/>
            <person name="Cuomo C."/>
            <person name="Shea T."/>
            <person name="Young S.K."/>
            <person name="Zeng Q."/>
            <person name="Koehrsen M."/>
            <person name="Haas B."/>
            <person name="Borodovsky M."/>
            <person name="Guigo R."/>
            <person name="Alvarado L."/>
            <person name="Berlin A."/>
            <person name="Bochicchio J."/>
            <person name="Borenstein D."/>
            <person name="Chapman S."/>
            <person name="Chen Z."/>
            <person name="Engels R."/>
            <person name="Freedman E."/>
            <person name="Gellesch M."/>
            <person name="Goldberg J."/>
            <person name="Griggs A."/>
            <person name="Gujja S."/>
            <person name="Heiman D."/>
            <person name="Hepburn T."/>
            <person name="Howarth C."/>
            <person name="Jen D."/>
            <person name="Larson L."/>
            <person name="Lewis B."/>
            <person name="Mehta T."/>
            <person name="Park D."/>
            <person name="Pearson M."/>
            <person name="Roberts A."/>
            <person name="Saif S."/>
            <person name="Shenoy N."/>
            <person name="Sisk P."/>
            <person name="Stolte C."/>
            <person name="Sykes S."/>
            <person name="Thomson T."/>
            <person name="Walk T."/>
            <person name="White J."/>
            <person name="Yandava C."/>
            <person name="Burger G."/>
            <person name="Gray M.W."/>
            <person name="Holland P.W.H."/>
            <person name="King N."/>
            <person name="Lang F.B.F."/>
            <person name="Roger A.J."/>
            <person name="Ruiz-Trillo I."/>
            <person name="Lander E."/>
            <person name="Nusbaum C."/>
        </authorList>
    </citation>
    <scope>NUCLEOTIDE SEQUENCE [LARGE SCALE GENOMIC DNA]</scope>
    <source>
        <strain evidence="4 5">DAOM BR117</strain>
    </source>
</reference>
<evidence type="ECO:0000313" key="5">
    <source>
        <dbReference type="Proteomes" id="UP000053201"/>
    </source>
</evidence>
<dbReference type="VEuPathDB" id="FungiDB:SPPG_07991"/>
<dbReference type="Gene3D" id="1.10.10.60">
    <property type="entry name" value="Homeodomain-like"/>
    <property type="match status" value="1"/>
</dbReference>
<dbReference type="EMBL" id="KQ257467">
    <property type="protein sequence ID" value="KNC96785.1"/>
    <property type="molecule type" value="Genomic_DNA"/>
</dbReference>
<proteinExistence type="predicted"/>
<dbReference type="CDD" id="cd00167">
    <property type="entry name" value="SANT"/>
    <property type="match status" value="1"/>
</dbReference>
<dbReference type="PROSITE" id="PS50090">
    <property type="entry name" value="MYB_LIKE"/>
    <property type="match status" value="1"/>
</dbReference>